<reference evidence="3" key="2">
    <citation type="submission" date="2015-08" db="UniProtKB">
        <authorList>
            <consortium name="WormBaseParasite"/>
        </authorList>
    </citation>
    <scope>IDENTIFICATION</scope>
</reference>
<dbReference type="AlphaFoldDB" id="A0A0K0EUW4"/>
<evidence type="ECO:0000313" key="2">
    <source>
        <dbReference type="Proteomes" id="UP000035680"/>
    </source>
</evidence>
<dbReference type="WBParaSite" id="SVE_0031000.1">
    <property type="protein sequence ID" value="SVE_0031000.1"/>
    <property type="gene ID" value="SVE_0031000"/>
</dbReference>
<dbReference type="Proteomes" id="UP000035680">
    <property type="component" value="Unassembled WGS sequence"/>
</dbReference>
<sequence length="178" mass="20275">MKILTFIFILQLLDLSQEKKEDNVLYTLIGKLDCKKKDLFAARVNLIQESGPYSGYKHGSRIVLVNQSFYFDIEKKYFQHATLEIYDRCGVKCDNCEIKTTLSLHGNEVGINSNKMHKLLNVFSYEDLHLGSGKDAKMSSLHCVNGRNVVTIGSLSKYLINEGTNEATLELDKMKCHF</sequence>
<proteinExistence type="predicted"/>
<organism evidence="2 3">
    <name type="scientific">Strongyloides venezuelensis</name>
    <name type="common">Threadworm</name>
    <dbReference type="NCBI Taxonomy" id="75913"/>
    <lineage>
        <taxon>Eukaryota</taxon>
        <taxon>Metazoa</taxon>
        <taxon>Ecdysozoa</taxon>
        <taxon>Nematoda</taxon>
        <taxon>Chromadorea</taxon>
        <taxon>Rhabditida</taxon>
        <taxon>Tylenchina</taxon>
        <taxon>Panagrolaimomorpha</taxon>
        <taxon>Strongyloidoidea</taxon>
        <taxon>Strongyloididae</taxon>
        <taxon>Strongyloides</taxon>
    </lineage>
</organism>
<feature type="chain" id="PRO_5005328680" evidence="1">
    <location>
        <begin position="19"/>
        <end position="178"/>
    </location>
</feature>
<protein>
    <submittedName>
        <fullName evidence="3">ZP domain-containing protein</fullName>
    </submittedName>
</protein>
<feature type="signal peptide" evidence="1">
    <location>
        <begin position="1"/>
        <end position="18"/>
    </location>
</feature>
<evidence type="ECO:0000256" key="1">
    <source>
        <dbReference type="SAM" id="SignalP"/>
    </source>
</evidence>
<reference evidence="2" key="1">
    <citation type="submission" date="2014-07" db="EMBL/GenBank/DDBJ databases">
        <authorList>
            <person name="Martin A.A"/>
            <person name="De Silva N."/>
        </authorList>
    </citation>
    <scope>NUCLEOTIDE SEQUENCE</scope>
</reference>
<keyword evidence="1" id="KW-0732">Signal</keyword>
<keyword evidence="2" id="KW-1185">Reference proteome</keyword>
<name>A0A0K0EUW4_STRVS</name>
<evidence type="ECO:0000313" key="3">
    <source>
        <dbReference type="WBParaSite" id="SVE_0031000.1"/>
    </source>
</evidence>
<accession>A0A0K0EUW4</accession>